<gene>
    <name evidence="3" type="ORF">R50_2688</name>
</gene>
<evidence type="ECO:0000256" key="1">
    <source>
        <dbReference type="ARBA" id="ARBA00022679"/>
    </source>
</evidence>
<feature type="domain" description="PTS EIIA type-4" evidence="2">
    <location>
        <begin position="1"/>
        <end position="133"/>
    </location>
</feature>
<protein>
    <submittedName>
        <fullName evidence="3">Phosphoenolpyruvate-dihydroxyacetone phosphotransferase, subunit DhaM DHA-specific IIA component</fullName>
        <ecNumber evidence="3">2.7.1.121</ecNumber>
    </submittedName>
</protein>
<dbReference type="GO" id="GO:0009401">
    <property type="term" value="P:phosphoenolpyruvate-dependent sugar phosphotransferase system"/>
    <property type="evidence" value="ECO:0007669"/>
    <property type="project" value="InterPro"/>
</dbReference>
<keyword evidence="1 3" id="KW-0808">Transferase</keyword>
<dbReference type="GO" id="GO:0016020">
    <property type="term" value="C:membrane"/>
    <property type="evidence" value="ECO:0007669"/>
    <property type="project" value="InterPro"/>
</dbReference>
<evidence type="ECO:0000313" key="4">
    <source>
        <dbReference type="Proteomes" id="UP000503399"/>
    </source>
</evidence>
<dbReference type="InterPro" id="IPR039643">
    <property type="entry name" value="DhaM"/>
</dbReference>
<organism evidence="3 4">
    <name type="scientific">Candidatus Hydrogenisulfobacillus filiaventi</name>
    <dbReference type="NCBI Taxonomy" id="2707344"/>
    <lineage>
        <taxon>Bacteria</taxon>
        <taxon>Bacillati</taxon>
        <taxon>Bacillota</taxon>
        <taxon>Clostridia</taxon>
        <taxon>Eubacteriales</taxon>
        <taxon>Clostridiales Family XVII. Incertae Sedis</taxon>
        <taxon>Candidatus Hydrogenisulfobacillus</taxon>
    </lineage>
</organism>
<dbReference type="InterPro" id="IPR036662">
    <property type="entry name" value="PTS_EIIA_man-typ_sf"/>
</dbReference>
<dbReference type="PANTHER" id="PTHR38594:SF1">
    <property type="entry name" value="PEP-DEPENDENT DIHYDROXYACETONE KINASE, PHOSPHORYL DONOR SUBUNIT DHAM"/>
    <property type="match status" value="1"/>
</dbReference>
<dbReference type="InterPro" id="IPR004701">
    <property type="entry name" value="PTS_EIIA_man-typ"/>
</dbReference>
<dbReference type="PANTHER" id="PTHR38594">
    <property type="entry name" value="PEP-DEPENDENT DIHYDROXYACETONE KINASE, PHOSPHORYL DONOR SUBUNIT DHAM"/>
    <property type="match status" value="1"/>
</dbReference>
<dbReference type="Proteomes" id="UP000503399">
    <property type="component" value="Chromosome"/>
</dbReference>
<keyword evidence="4" id="KW-1185">Reference proteome</keyword>
<dbReference type="EMBL" id="LR778114">
    <property type="protein sequence ID" value="CAB1130177.1"/>
    <property type="molecule type" value="Genomic_DNA"/>
</dbReference>
<proteinExistence type="predicted"/>
<sequence>MTALLLVSHSRKLAEGLADLLAQLAPEVPVGVAGGSREELGVSAAQVLDALRTLAASHPEGIVALFDLGGALFSLENAQDVLAGEAGLPPLLIADAPLVEGAVAAALAALQGDPEAVRDAAEAACNTRKRGEG</sequence>
<dbReference type="GO" id="GO:0047324">
    <property type="term" value="F:phosphoenolpyruvate-glycerone phosphotransferase activity"/>
    <property type="evidence" value="ECO:0007669"/>
    <property type="project" value="UniProtKB-EC"/>
</dbReference>
<dbReference type="Pfam" id="PF03610">
    <property type="entry name" value="EIIA-man"/>
    <property type="match status" value="1"/>
</dbReference>
<keyword evidence="3" id="KW-0670">Pyruvate</keyword>
<name>A0A6F8ZKB4_9FIRM</name>
<dbReference type="AlphaFoldDB" id="A0A6F8ZKB4"/>
<dbReference type="PROSITE" id="PS51096">
    <property type="entry name" value="PTS_EIIA_TYPE_4"/>
    <property type="match status" value="1"/>
</dbReference>
<dbReference type="SUPFAM" id="SSF53062">
    <property type="entry name" value="PTS system fructose IIA component-like"/>
    <property type="match status" value="1"/>
</dbReference>
<reference evidence="3 4" key="1">
    <citation type="submission" date="2020-02" db="EMBL/GenBank/DDBJ databases">
        <authorList>
            <person name="Hogendoorn C."/>
        </authorList>
    </citation>
    <scope>NUCLEOTIDE SEQUENCE [LARGE SCALE GENOMIC DNA]</scope>
    <source>
        <strain evidence="3">R501</strain>
    </source>
</reference>
<evidence type="ECO:0000259" key="2">
    <source>
        <dbReference type="PROSITE" id="PS51096"/>
    </source>
</evidence>
<accession>A0A6F8ZKB4</accession>
<dbReference type="Gene3D" id="3.40.50.510">
    <property type="entry name" value="Phosphotransferase system, mannose-type IIA component"/>
    <property type="match status" value="1"/>
</dbReference>
<evidence type="ECO:0000313" key="3">
    <source>
        <dbReference type="EMBL" id="CAB1130177.1"/>
    </source>
</evidence>
<dbReference type="KEGG" id="hfv:R50_2688"/>
<dbReference type="GO" id="GO:0019563">
    <property type="term" value="P:glycerol catabolic process"/>
    <property type="evidence" value="ECO:0007669"/>
    <property type="project" value="InterPro"/>
</dbReference>
<dbReference type="EC" id="2.7.1.121" evidence="3"/>